<dbReference type="InterPro" id="IPR009057">
    <property type="entry name" value="Homeodomain-like_sf"/>
</dbReference>
<keyword evidence="1" id="KW-0805">Transcription regulation</keyword>
<dbReference type="PROSITE" id="PS01124">
    <property type="entry name" value="HTH_ARAC_FAMILY_2"/>
    <property type="match status" value="1"/>
</dbReference>
<evidence type="ECO:0000313" key="5">
    <source>
        <dbReference type="EMBL" id="MEO3714922.1"/>
    </source>
</evidence>
<reference evidence="5 6" key="1">
    <citation type="submission" date="2024-05" db="EMBL/GenBank/DDBJ databases">
        <title>Roseateles sp. 2.12 16S ribosomal RNA gene Genome sequencing and assembly.</title>
        <authorList>
            <person name="Woo H."/>
        </authorList>
    </citation>
    <scope>NUCLEOTIDE SEQUENCE [LARGE SCALE GENOMIC DNA]</scope>
    <source>
        <strain evidence="5 6">2.12</strain>
    </source>
</reference>
<dbReference type="InterPro" id="IPR020449">
    <property type="entry name" value="Tscrpt_reg_AraC-type_HTH"/>
</dbReference>
<gene>
    <name evidence="5" type="ORF">ABDJ40_19310</name>
</gene>
<keyword evidence="2" id="KW-0238">DNA-binding</keyword>
<dbReference type="InterPro" id="IPR046532">
    <property type="entry name" value="DUF6597"/>
</dbReference>
<comment type="caution">
    <text evidence="5">The sequence shown here is derived from an EMBL/GenBank/DDBJ whole genome shotgun (WGS) entry which is preliminary data.</text>
</comment>
<dbReference type="EMBL" id="JBDPZC010000010">
    <property type="protein sequence ID" value="MEO3714922.1"/>
    <property type="molecule type" value="Genomic_DNA"/>
</dbReference>
<dbReference type="RefSeq" id="WP_347612057.1">
    <property type="nucleotide sequence ID" value="NZ_JBDPZC010000010.1"/>
</dbReference>
<keyword evidence="6" id="KW-1185">Reference proteome</keyword>
<dbReference type="Proteomes" id="UP001462640">
    <property type="component" value="Unassembled WGS sequence"/>
</dbReference>
<dbReference type="PANTHER" id="PTHR46796">
    <property type="entry name" value="HTH-TYPE TRANSCRIPTIONAL ACTIVATOR RHAS-RELATED"/>
    <property type="match status" value="1"/>
</dbReference>
<dbReference type="InterPro" id="IPR050204">
    <property type="entry name" value="AraC_XylS_family_regulators"/>
</dbReference>
<dbReference type="SUPFAM" id="SSF46689">
    <property type="entry name" value="Homeodomain-like"/>
    <property type="match status" value="1"/>
</dbReference>
<organism evidence="5 6">
    <name type="scientific">Roseateles flavus</name>
    <dbReference type="NCBI Taxonomy" id="3149041"/>
    <lineage>
        <taxon>Bacteria</taxon>
        <taxon>Pseudomonadati</taxon>
        <taxon>Pseudomonadota</taxon>
        <taxon>Betaproteobacteria</taxon>
        <taxon>Burkholderiales</taxon>
        <taxon>Sphaerotilaceae</taxon>
        <taxon>Roseateles</taxon>
    </lineage>
</organism>
<dbReference type="Pfam" id="PF20240">
    <property type="entry name" value="DUF6597"/>
    <property type="match status" value="1"/>
</dbReference>
<evidence type="ECO:0000313" key="6">
    <source>
        <dbReference type="Proteomes" id="UP001462640"/>
    </source>
</evidence>
<keyword evidence="3" id="KW-0804">Transcription</keyword>
<evidence type="ECO:0000256" key="1">
    <source>
        <dbReference type="ARBA" id="ARBA00023015"/>
    </source>
</evidence>
<dbReference type="SMART" id="SM00342">
    <property type="entry name" value="HTH_ARAC"/>
    <property type="match status" value="1"/>
</dbReference>
<dbReference type="PRINTS" id="PR00032">
    <property type="entry name" value="HTHARAC"/>
</dbReference>
<dbReference type="InterPro" id="IPR018062">
    <property type="entry name" value="HTH_AraC-typ_CS"/>
</dbReference>
<name>A0ABV0GIL6_9BURK</name>
<evidence type="ECO:0000256" key="2">
    <source>
        <dbReference type="ARBA" id="ARBA00023125"/>
    </source>
</evidence>
<evidence type="ECO:0000256" key="3">
    <source>
        <dbReference type="ARBA" id="ARBA00023163"/>
    </source>
</evidence>
<evidence type="ECO:0000259" key="4">
    <source>
        <dbReference type="PROSITE" id="PS01124"/>
    </source>
</evidence>
<dbReference type="InterPro" id="IPR018060">
    <property type="entry name" value="HTH_AraC"/>
</dbReference>
<sequence length="278" mass="30504">MQKPDAPPQGRDQPLHQRGIIDPAGAARRIQLQRHPAEPWLSPFVEFLWCVQWDLSGQPAQSQRTLPFPHAHLVFDRGCTAVHGVLRRVFERQLQGRGRVLGLRFRVGGLRPLLQGPMSALTDRQVSTAALWGLPSAAAESAVLDAEDPAALCAHAQAFLQPLVRGAKLPEPLAAQAVAVAAADEGPCSVSALARALSMSERQLQRLFQEHVGVPPKWVVQRFRLQEAVHRLSSPEAVDLADLAQSLGFYDQAHFTREFSRLIGRSPASYRRTQIAAG</sequence>
<dbReference type="Pfam" id="PF12833">
    <property type="entry name" value="HTH_18"/>
    <property type="match status" value="1"/>
</dbReference>
<dbReference type="PROSITE" id="PS00041">
    <property type="entry name" value="HTH_ARAC_FAMILY_1"/>
    <property type="match status" value="1"/>
</dbReference>
<dbReference type="Gene3D" id="1.10.10.60">
    <property type="entry name" value="Homeodomain-like"/>
    <property type="match status" value="1"/>
</dbReference>
<proteinExistence type="predicted"/>
<feature type="domain" description="HTH araC/xylS-type" evidence="4">
    <location>
        <begin position="189"/>
        <end position="273"/>
    </location>
</feature>
<dbReference type="PANTHER" id="PTHR46796:SF13">
    <property type="entry name" value="HTH-TYPE TRANSCRIPTIONAL ACTIVATOR RHAS"/>
    <property type="match status" value="1"/>
</dbReference>
<accession>A0ABV0GIL6</accession>
<protein>
    <submittedName>
        <fullName evidence="5">Helix-turn-helix domain-containing protein</fullName>
    </submittedName>
</protein>